<dbReference type="GO" id="GO:0003677">
    <property type="term" value="F:DNA binding"/>
    <property type="evidence" value="ECO:0007669"/>
    <property type="project" value="UniProtKB-KW"/>
</dbReference>
<dbReference type="EMBL" id="BSRX01000014">
    <property type="protein sequence ID" value="GLW54838.1"/>
    <property type="molecule type" value="Genomic_DNA"/>
</dbReference>
<dbReference type="SMART" id="SM00100">
    <property type="entry name" value="cNMP"/>
    <property type="match status" value="1"/>
</dbReference>
<dbReference type="PROSITE" id="PS50042">
    <property type="entry name" value="CNMP_BINDING_3"/>
    <property type="match status" value="1"/>
</dbReference>
<dbReference type="InterPro" id="IPR036390">
    <property type="entry name" value="WH_DNA-bd_sf"/>
</dbReference>
<dbReference type="InterPro" id="IPR012318">
    <property type="entry name" value="HTH_CRP"/>
</dbReference>
<sequence>MGAARGAPEAVVEFPAGTGAKGSAGIGLPGPLAGRERVAPAILPVPVKAGGEPDGWQASRCHGRLRDTGPAVSAAVAGVTPSAAALNFRSAVPPHTWQDLIERGRRRIFPRGTRLLRQGESSESVIALVEGQVRVTRIGEAGDELVLMLRGPGEVLGEMGALAGRLRSASVTAAQRCVGVVLPAHAFRGYVDRHELRDVIYRLTVERLHRQERLQVGLRNPSPVVRIAIVLGMLAEELGRTEGPAVALDLGVARVELAAMARMGRSSAVAALSSLQEAGIVSSGRRRLVVTDPARLAAAARGEPYAPVPGRV</sequence>
<evidence type="ECO:0000256" key="3">
    <source>
        <dbReference type="ARBA" id="ARBA00023163"/>
    </source>
</evidence>
<dbReference type="InterPro" id="IPR018490">
    <property type="entry name" value="cNMP-bd_dom_sf"/>
</dbReference>
<dbReference type="InterPro" id="IPR000595">
    <property type="entry name" value="cNMP-bd_dom"/>
</dbReference>
<dbReference type="CDD" id="cd00038">
    <property type="entry name" value="CAP_ED"/>
    <property type="match status" value="1"/>
</dbReference>
<evidence type="ECO:0000313" key="5">
    <source>
        <dbReference type="EMBL" id="GLW54838.1"/>
    </source>
</evidence>
<evidence type="ECO:0000256" key="1">
    <source>
        <dbReference type="ARBA" id="ARBA00023015"/>
    </source>
</evidence>
<dbReference type="InterPro" id="IPR050397">
    <property type="entry name" value="Env_Response_Regulators"/>
</dbReference>
<keyword evidence="2" id="KW-0238">DNA-binding</keyword>
<evidence type="ECO:0000313" key="6">
    <source>
        <dbReference type="Proteomes" id="UP001165143"/>
    </source>
</evidence>
<name>A0A9W6UP03_9ACTN</name>
<accession>A0A9W6UP03</accession>
<gene>
    <name evidence="5" type="ORF">Kpho01_28490</name>
</gene>
<dbReference type="Proteomes" id="UP001165143">
    <property type="component" value="Unassembled WGS sequence"/>
</dbReference>
<dbReference type="PANTHER" id="PTHR24567">
    <property type="entry name" value="CRP FAMILY TRANSCRIPTIONAL REGULATORY PROTEIN"/>
    <property type="match status" value="1"/>
</dbReference>
<dbReference type="GO" id="GO:0005829">
    <property type="term" value="C:cytosol"/>
    <property type="evidence" value="ECO:0007669"/>
    <property type="project" value="TreeGrafter"/>
</dbReference>
<dbReference type="SUPFAM" id="SSF46785">
    <property type="entry name" value="Winged helix' DNA-binding domain"/>
    <property type="match status" value="1"/>
</dbReference>
<proteinExistence type="predicted"/>
<dbReference type="InterPro" id="IPR014710">
    <property type="entry name" value="RmlC-like_jellyroll"/>
</dbReference>
<organism evidence="5 6">
    <name type="scientific">Kitasatospora phosalacinea</name>
    <dbReference type="NCBI Taxonomy" id="2065"/>
    <lineage>
        <taxon>Bacteria</taxon>
        <taxon>Bacillati</taxon>
        <taxon>Actinomycetota</taxon>
        <taxon>Actinomycetes</taxon>
        <taxon>Kitasatosporales</taxon>
        <taxon>Streptomycetaceae</taxon>
        <taxon>Kitasatospora</taxon>
    </lineage>
</organism>
<evidence type="ECO:0000256" key="2">
    <source>
        <dbReference type="ARBA" id="ARBA00023125"/>
    </source>
</evidence>
<reference evidence="5" key="1">
    <citation type="submission" date="2023-02" db="EMBL/GenBank/DDBJ databases">
        <title>Kitasatospora phosalacinea NBRC 14362.</title>
        <authorList>
            <person name="Ichikawa N."/>
            <person name="Sato H."/>
            <person name="Tonouchi N."/>
        </authorList>
    </citation>
    <scope>NUCLEOTIDE SEQUENCE</scope>
    <source>
        <strain evidence="5">NBRC 14362</strain>
    </source>
</reference>
<feature type="domain" description="Cyclic nucleotide-binding" evidence="4">
    <location>
        <begin position="88"/>
        <end position="188"/>
    </location>
</feature>
<dbReference type="GO" id="GO:0003700">
    <property type="term" value="F:DNA-binding transcription factor activity"/>
    <property type="evidence" value="ECO:0007669"/>
    <property type="project" value="TreeGrafter"/>
</dbReference>
<keyword evidence="1" id="KW-0805">Transcription regulation</keyword>
<dbReference type="Pfam" id="PF13545">
    <property type="entry name" value="HTH_Crp_2"/>
    <property type="match status" value="1"/>
</dbReference>
<dbReference type="SUPFAM" id="SSF51206">
    <property type="entry name" value="cAMP-binding domain-like"/>
    <property type="match status" value="1"/>
</dbReference>
<dbReference type="Gene3D" id="2.60.120.10">
    <property type="entry name" value="Jelly Rolls"/>
    <property type="match status" value="1"/>
</dbReference>
<comment type="caution">
    <text evidence="5">The sequence shown here is derived from an EMBL/GenBank/DDBJ whole genome shotgun (WGS) entry which is preliminary data.</text>
</comment>
<dbReference type="Pfam" id="PF00027">
    <property type="entry name" value="cNMP_binding"/>
    <property type="match status" value="1"/>
</dbReference>
<evidence type="ECO:0000259" key="4">
    <source>
        <dbReference type="PROSITE" id="PS50042"/>
    </source>
</evidence>
<keyword evidence="3" id="KW-0804">Transcription</keyword>
<dbReference type="PANTHER" id="PTHR24567:SF68">
    <property type="entry name" value="DNA-BINDING TRANSCRIPTIONAL DUAL REGULATOR CRP"/>
    <property type="match status" value="1"/>
</dbReference>
<protein>
    <recommendedName>
        <fullName evidence="4">Cyclic nucleotide-binding domain-containing protein</fullName>
    </recommendedName>
</protein>
<dbReference type="AlphaFoldDB" id="A0A9W6UP03"/>